<reference evidence="8 9" key="1">
    <citation type="submission" date="2020-08" db="EMBL/GenBank/DDBJ databases">
        <title>Sequencing the genomes of 1000 actinobacteria strains.</title>
        <authorList>
            <person name="Klenk H.-P."/>
        </authorList>
    </citation>
    <scope>NUCLEOTIDE SEQUENCE [LARGE SCALE GENOMIC DNA]</scope>
    <source>
        <strain evidence="8 9">DSM 44320</strain>
    </source>
</reference>
<keyword evidence="9" id="KW-1185">Reference proteome</keyword>
<keyword evidence="2 6" id="KW-0812">Transmembrane</keyword>
<dbReference type="Proteomes" id="UP000579945">
    <property type="component" value="Unassembled WGS sequence"/>
</dbReference>
<gene>
    <name evidence="8" type="ORF">FHR33_009265</name>
</gene>
<comment type="subcellular location">
    <subcellularLocation>
        <location evidence="1">Cell membrane</location>
        <topology evidence="1">Multi-pass membrane protein</topology>
    </subcellularLocation>
</comment>
<protein>
    <submittedName>
        <fullName evidence="8">MFS family permease</fullName>
    </submittedName>
</protein>
<evidence type="ECO:0000256" key="2">
    <source>
        <dbReference type="ARBA" id="ARBA00022692"/>
    </source>
</evidence>
<feature type="transmembrane region" description="Helical" evidence="6">
    <location>
        <begin position="142"/>
        <end position="163"/>
    </location>
</feature>
<dbReference type="Pfam" id="PF07690">
    <property type="entry name" value="MFS_1"/>
    <property type="match status" value="1"/>
</dbReference>
<feature type="transmembrane region" description="Helical" evidence="6">
    <location>
        <begin position="7"/>
        <end position="32"/>
    </location>
</feature>
<dbReference type="InterPro" id="IPR020846">
    <property type="entry name" value="MFS_dom"/>
</dbReference>
<name>A0A7W5VJS8_9ACTN</name>
<keyword evidence="4 6" id="KW-0472">Membrane</keyword>
<dbReference type="PROSITE" id="PS50850">
    <property type="entry name" value="MFS"/>
    <property type="match status" value="1"/>
</dbReference>
<evidence type="ECO:0000313" key="9">
    <source>
        <dbReference type="Proteomes" id="UP000579945"/>
    </source>
</evidence>
<sequence>MERRREVMAVLPGLMAAMVLAMLDNMIVGTAMPRIVEELGGLTHLSWVVTAYVLGTTVSTPIWGKIGDLYGRKNIFMGSIVLFMLGSVLCGMAGSSMLGGPEDGMTQLIAFRALQGLGAGGLMVNAMAIIGDLVPPRERGQYQGVMAGVMSLAMIAGPLVGGFRSSAWPRWPWSASPSSSRSNAAPPSRSCRCSCSATATSR</sequence>
<feature type="transmembrane region" description="Helical" evidence="6">
    <location>
        <begin position="75"/>
        <end position="97"/>
    </location>
</feature>
<organism evidence="8 9">
    <name type="scientific">Nonomuraea dietziae</name>
    <dbReference type="NCBI Taxonomy" id="65515"/>
    <lineage>
        <taxon>Bacteria</taxon>
        <taxon>Bacillati</taxon>
        <taxon>Actinomycetota</taxon>
        <taxon>Actinomycetes</taxon>
        <taxon>Streptosporangiales</taxon>
        <taxon>Streptosporangiaceae</taxon>
        <taxon>Nonomuraea</taxon>
    </lineage>
</organism>
<keyword evidence="3 6" id="KW-1133">Transmembrane helix</keyword>
<evidence type="ECO:0000256" key="5">
    <source>
        <dbReference type="SAM" id="MobiDB-lite"/>
    </source>
</evidence>
<dbReference type="PANTHER" id="PTHR23501">
    <property type="entry name" value="MAJOR FACILITATOR SUPERFAMILY"/>
    <property type="match status" value="1"/>
</dbReference>
<feature type="domain" description="Major facilitator superfamily (MFS) profile" evidence="7">
    <location>
        <begin position="10"/>
        <end position="202"/>
    </location>
</feature>
<dbReference type="EMBL" id="JACIBV010000002">
    <property type="protein sequence ID" value="MBB3733318.1"/>
    <property type="molecule type" value="Genomic_DNA"/>
</dbReference>
<dbReference type="Gene3D" id="1.20.1720.10">
    <property type="entry name" value="Multidrug resistance protein D"/>
    <property type="match status" value="1"/>
</dbReference>
<evidence type="ECO:0000256" key="4">
    <source>
        <dbReference type="ARBA" id="ARBA00023136"/>
    </source>
</evidence>
<evidence type="ECO:0000259" key="7">
    <source>
        <dbReference type="PROSITE" id="PS50850"/>
    </source>
</evidence>
<evidence type="ECO:0000256" key="3">
    <source>
        <dbReference type="ARBA" id="ARBA00022989"/>
    </source>
</evidence>
<dbReference type="AlphaFoldDB" id="A0A7W5VJS8"/>
<dbReference type="PANTHER" id="PTHR23501:SF197">
    <property type="entry name" value="COMD"/>
    <property type="match status" value="1"/>
</dbReference>
<evidence type="ECO:0000256" key="1">
    <source>
        <dbReference type="ARBA" id="ARBA00004651"/>
    </source>
</evidence>
<dbReference type="SUPFAM" id="SSF103473">
    <property type="entry name" value="MFS general substrate transporter"/>
    <property type="match status" value="1"/>
</dbReference>
<feature type="transmembrane region" description="Helical" evidence="6">
    <location>
        <begin position="44"/>
        <end position="63"/>
    </location>
</feature>
<dbReference type="GO" id="GO:0022857">
    <property type="term" value="F:transmembrane transporter activity"/>
    <property type="evidence" value="ECO:0007669"/>
    <property type="project" value="InterPro"/>
</dbReference>
<dbReference type="InterPro" id="IPR011701">
    <property type="entry name" value="MFS"/>
</dbReference>
<feature type="region of interest" description="Disordered" evidence="5">
    <location>
        <begin position="176"/>
        <end position="202"/>
    </location>
</feature>
<evidence type="ECO:0000313" key="8">
    <source>
        <dbReference type="EMBL" id="MBB3733318.1"/>
    </source>
</evidence>
<feature type="transmembrane region" description="Helical" evidence="6">
    <location>
        <begin position="109"/>
        <end position="130"/>
    </location>
</feature>
<proteinExistence type="predicted"/>
<dbReference type="GO" id="GO:0005886">
    <property type="term" value="C:plasma membrane"/>
    <property type="evidence" value="ECO:0007669"/>
    <property type="project" value="UniProtKB-SubCell"/>
</dbReference>
<accession>A0A7W5VJS8</accession>
<evidence type="ECO:0000256" key="6">
    <source>
        <dbReference type="SAM" id="Phobius"/>
    </source>
</evidence>
<dbReference type="InterPro" id="IPR036259">
    <property type="entry name" value="MFS_trans_sf"/>
</dbReference>
<comment type="caution">
    <text evidence="8">The sequence shown here is derived from an EMBL/GenBank/DDBJ whole genome shotgun (WGS) entry which is preliminary data.</text>
</comment>